<dbReference type="InterPro" id="IPR054216">
    <property type="entry name" value="DUF6930"/>
</dbReference>
<evidence type="ECO:0000259" key="1">
    <source>
        <dbReference type="Pfam" id="PF22007"/>
    </source>
</evidence>
<dbReference type="AlphaFoldDB" id="A0A1M4YQ14"/>
<evidence type="ECO:0000313" key="3">
    <source>
        <dbReference type="EMBL" id="SHF07811.1"/>
    </source>
</evidence>
<gene>
    <name evidence="3" type="ORF">SAMN02745158_02450</name>
</gene>
<feature type="domain" description="DUF7309" evidence="2">
    <location>
        <begin position="10"/>
        <end position="180"/>
    </location>
</feature>
<dbReference type="Pfam" id="PF22007">
    <property type="entry name" value="DUF6930"/>
    <property type="match status" value="1"/>
</dbReference>
<dbReference type="OrthoDB" id="9801392at2"/>
<reference evidence="3 4" key="1">
    <citation type="submission" date="2016-11" db="EMBL/GenBank/DDBJ databases">
        <authorList>
            <person name="Jaros S."/>
            <person name="Januszkiewicz K."/>
            <person name="Wedrychowicz H."/>
        </authorList>
    </citation>
    <scope>NUCLEOTIDE SEQUENCE [LARGE SCALE GENOMIC DNA]</scope>
    <source>
        <strain evidence="3 4">DSM 17459</strain>
    </source>
</reference>
<evidence type="ECO:0000259" key="2">
    <source>
        <dbReference type="Pfam" id="PF23988"/>
    </source>
</evidence>
<organism evidence="3 4">
    <name type="scientific">Lactonifactor longoviformis DSM 17459</name>
    <dbReference type="NCBI Taxonomy" id="1122155"/>
    <lineage>
        <taxon>Bacteria</taxon>
        <taxon>Bacillati</taxon>
        <taxon>Bacillota</taxon>
        <taxon>Clostridia</taxon>
        <taxon>Eubacteriales</taxon>
        <taxon>Clostridiaceae</taxon>
        <taxon>Lactonifactor</taxon>
    </lineage>
</organism>
<evidence type="ECO:0000313" key="4">
    <source>
        <dbReference type="Proteomes" id="UP000184245"/>
    </source>
</evidence>
<protein>
    <submittedName>
        <fullName evidence="3">Uncharacterized protein</fullName>
    </submittedName>
</protein>
<name>A0A1M4YQ14_9CLOT</name>
<dbReference type="EMBL" id="FQVI01000012">
    <property type="protein sequence ID" value="SHF07811.1"/>
    <property type="molecule type" value="Genomic_DNA"/>
</dbReference>
<dbReference type="InterPro" id="IPR055733">
    <property type="entry name" value="DUF7309"/>
</dbReference>
<dbReference type="Proteomes" id="UP000184245">
    <property type="component" value="Unassembled WGS sequence"/>
</dbReference>
<accession>A0A1M4YQ14</accession>
<proteinExistence type="predicted"/>
<keyword evidence="4" id="KW-1185">Reference proteome</keyword>
<dbReference type="STRING" id="1122155.SAMN02745158_02450"/>
<sequence length="337" mass="39979">MRKEASLDLWQQLYDVTQNLRALEPWNYFWDSDIVAIELAEGEEPVFCSIMGRGGVCCGISVYEGFRGLEDFDMLATSDKDGFSPEYAMSDQNCLTCYFGDREEVSREQKEIIKNLGLKFRGRGNWIYFESFKKRYSPYLPDEREVKVLVETFENLFMSVRAVREDRIHINWDNGEIMYRRYNKEREEWNTFAVPRPITKRKYPEYKLSDEIQKARLRKKPKINCELSMDFVYMNAAIRDEAYDRPVNTLLLVIMDEISDYIIHMELIKPEEDLAEKALQFFCAFTDQNGRAKAVRYRNPWIAAALKETCRYCGIKLTKSSLRTMDKMLQMMREQMR</sequence>
<feature type="domain" description="DUF6930" evidence="1">
    <location>
        <begin position="215"/>
        <end position="332"/>
    </location>
</feature>
<dbReference type="RefSeq" id="WP_072852260.1">
    <property type="nucleotide sequence ID" value="NZ_FQVI01000012.1"/>
</dbReference>
<dbReference type="Pfam" id="PF23988">
    <property type="entry name" value="DUF7309"/>
    <property type="match status" value="1"/>
</dbReference>